<feature type="compositionally biased region" description="Polar residues" evidence="1">
    <location>
        <begin position="34"/>
        <end position="45"/>
    </location>
</feature>
<dbReference type="AlphaFoldDB" id="A0A9N7W1A9"/>
<dbReference type="EMBL" id="CADEAL010004428">
    <property type="protein sequence ID" value="CAB1459380.1"/>
    <property type="molecule type" value="Genomic_DNA"/>
</dbReference>
<protein>
    <submittedName>
        <fullName evidence="2">Uncharacterized protein</fullName>
    </submittedName>
</protein>
<proteinExistence type="predicted"/>
<accession>A0A9N7W1A9</accession>
<sequence>MAGCKTIDQEKCREGATGGAWGVKEQGGPREPRSSGTARRQNTKLSPRGPRRCVVPTDGEENDCRAGELARIGEDGPNERERVQPEGGSTKLAPGSCRGVAQRKQEAAGSAWWLALGRCRCDLRLSTVDPDYARVNILDAERRGCLLWDKVGSSIHPKATIETCFWVIKG</sequence>
<evidence type="ECO:0000256" key="1">
    <source>
        <dbReference type="SAM" id="MobiDB-lite"/>
    </source>
</evidence>
<name>A0A9N7W1A9_PLEPL</name>
<evidence type="ECO:0000313" key="3">
    <source>
        <dbReference type="Proteomes" id="UP001153269"/>
    </source>
</evidence>
<keyword evidence="3" id="KW-1185">Reference proteome</keyword>
<comment type="caution">
    <text evidence="2">The sequence shown here is derived from an EMBL/GenBank/DDBJ whole genome shotgun (WGS) entry which is preliminary data.</text>
</comment>
<gene>
    <name evidence="2" type="ORF">PLEPLA_LOCUS47217</name>
</gene>
<dbReference type="Proteomes" id="UP001153269">
    <property type="component" value="Unassembled WGS sequence"/>
</dbReference>
<feature type="compositionally biased region" description="Basic and acidic residues" evidence="1">
    <location>
        <begin position="62"/>
        <end position="84"/>
    </location>
</feature>
<feature type="region of interest" description="Disordered" evidence="1">
    <location>
        <begin position="1"/>
        <end position="96"/>
    </location>
</feature>
<reference evidence="2" key="1">
    <citation type="submission" date="2020-03" db="EMBL/GenBank/DDBJ databases">
        <authorList>
            <person name="Weist P."/>
        </authorList>
    </citation>
    <scope>NUCLEOTIDE SEQUENCE</scope>
</reference>
<organism evidence="2 3">
    <name type="scientific">Pleuronectes platessa</name>
    <name type="common">European plaice</name>
    <dbReference type="NCBI Taxonomy" id="8262"/>
    <lineage>
        <taxon>Eukaryota</taxon>
        <taxon>Metazoa</taxon>
        <taxon>Chordata</taxon>
        <taxon>Craniata</taxon>
        <taxon>Vertebrata</taxon>
        <taxon>Euteleostomi</taxon>
        <taxon>Actinopterygii</taxon>
        <taxon>Neopterygii</taxon>
        <taxon>Teleostei</taxon>
        <taxon>Neoteleostei</taxon>
        <taxon>Acanthomorphata</taxon>
        <taxon>Carangaria</taxon>
        <taxon>Pleuronectiformes</taxon>
        <taxon>Pleuronectoidei</taxon>
        <taxon>Pleuronectidae</taxon>
        <taxon>Pleuronectes</taxon>
    </lineage>
</organism>
<evidence type="ECO:0000313" key="2">
    <source>
        <dbReference type="EMBL" id="CAB1459380.1"/>
    </source>
</evidence>